<dbReference type="EMBL" id="KZ679127">
    <property type="protein sequence ID" value="PTB80548.1"/>
    <property type="molecule type" value="Genomic_DNA"/>
</dbReference>
<feature type="transmembrane region" description="Helical" evidence="1">
    <location>
        <begin position="154"/>
        <end position="176"/>
    </location>
</feature>
<keyword evidence="1" id="KW-1133">Transmembrane helix</keyword>
<keyword evidence="1" id="KW-0812">Transmembrane</keyword>
<name>A0A2T4CG87_TRILO</name>
<accession>A0A2T4CG87</accession>
<keyword evidence="3" id="KW-1185">Reference proteome</keyword>
<reference evidence="2 3" key="1">
    <citation type="submission" date="2016-07" db="EMBL/GenBank/DDBJ databases">
        <title>Multiple horizontal gene transfer events from other fungi enriched the ability of initially mycotrophic Trichoderma (Ascomycota) to feed on dead plant biomass.</title>
        <authorList>
            <consortium name="DOE Joint Genome Institute"/>
            <person name="Aerts A."/>
            <person name="Atanasova L."/>
            <person name="Chenthamara K."/>
            <person name="Zhang J."/>
            <person name="Grujic M."/>
            <person name="Henrissat B."/>
            <person name="Kuo A."/>
            <person name="Salamov A."/>
            <person name="Lipzen A."/>
            <person name="Labutti K."/>
            <person name="Barry K."/>
            <person name="Miao Y."/>
            <person name="Rahimi M.J."/>
            <person name="Shen Q."/>
            <person name="Grigoriev I.V."/>
            <person name="Kubicek C.P."/>
            <person name="Druzhinina I.S."/>
        </authorList>
    </citation>
    <scope>NUCLEOTIDE SEQUENCE [LARGE SCALE GENOMIC DNA]</scope>
    <source>
        <strain evidence="2 3">ATCC 18648</strain>
    </source>
</reference>
<organism evidence="2 3">
    <name type="scientific">Trichoderma longibrachiatum ATCC 18648</name>
    <dbReference type="NCBI Taxonomy" id="983965"/>
    <lineage>
        <taxon>Eukaryota</taxon>
        <taxon>Fungi</taxon>
        <taxon>Dikarya</taxon>
        <taxon>Ascomycota</taxon>
        <taxon>Pezizomycotina</taxon>
        <taxon>Sordariomycetes</taxon>
        <taxon>Hypocreomycetidae</taxon>
        <taxon>Hypocreales</taxon>
        <taxon>Hypocreaceae</taxon>
        <taxon>Trichoderma</taxon>
    </lineage>
</organism>
<evidence type="ECO:0000313" key="3">
    <source>
        <dbReference type="Proteomes" id="UP000240760"/>
    </source>
</evidence>
<gene>
    <name evidence="2" type="ORF">M440DRAFT_197619</name>
</gene>
<sequence length="184" mass="20652">MTYTYTGRAAVQNVAGTWTPRLQRTESGPPEARTGNIWFLPPNTRSKIQQKAGFGSAERYPYELGDFLLSAADCRAIKYRSPFGYREIANTNLEFDRLPGCISPRFSSSSLFPILCQFSTKRQKERNENFSSNNREQFGGAFEFCLFDLLIPSVYALALCLCLFPPSASSIGFGIFRPRLSDLG</sequence>
<keyword evidence="1" id="KW-0472">Membrane</keyword>
<dbReference type="AlphaFoldDB" id="A0A2T4CG87"/>
<evidence type="ECO:0000313" key="2">
    <source>
        <dbReference type="EMBL" id="PTB80548.1"/>
    </source>
</evidence>
<proteinExistence type="predicted"/>
<dbReference type="Proteomes" id="UP000240760">
    <property type="component" value="Unassembled WGS sequence"/>
</dbReference>
<evidence type="ECO:0000256" key="1">
    <source>
        <dbReference type="SAM" id="Phobius"/>
    </source>
</evidence>
<protein>
    <submittedName>
        <fullName evidence="2">Uncharacterized protein</fullName>
    </submittedName>
</protein>